<reference evidence="1" key="1">
    <citation type="journal article" date="2014" name="Int. J. Syst. Evol. Microbiol.">
        <title>Complete genome sequence of Corynebacterium casei LMG S-19264T (=DSM 44701T), isolated from a smear-ripened cheese.</title>
        <authorList>
            <consortium name="US DOE Joint Genome Institute (JGI-PGF)"/>
            <person name="Walter F."/>
            <person name="Albersmeier A."/>
            <person name="Kalinowski J."/>
            <person name="Ruckert C."/>
        </authorList>
    </citation>
    <scope>NUCLEOTIDE SEQUENCE</scope>
    <source>
        <strain evidence="1">CGMCC 1.15725</strain>
    </source>
</reference>
<comment type="caution">
    <text evidence="1">The sequence shown here is derived from an EMBL/GenBank/DDBJ whole genome shotgun (WGS) entry which is preliminary data.</text>
</comment>
<sequence>MAGDDERAVGRDPGQIVAVDRRQHDHRFGRRAKLHADTGERHALDICVRKGTVGEKTAREIGGRRKIRIAGVAAACQ</sequence>
<proteinExistence type="predicted"/>
<dbReference type="Proteomes" id="UP000646365">
    <property type="component" value="Unassembled WGS sequence"/>
</dbReference>
<keyword evidence="2" id="KW-1185">Reference proteome</keyword>
<evidence type="ECO:0000313" key="2">
    <source>
        <dbReference type="Proteomes" id="UP000646365"/>
    </source>
</evidence>
<gene>
    <name evidence="1" type="ORF">GCM10011611_36980</name>
</gene>
<dbReference type="EMBL" id="BMJQ01000009">
    <property type="protein sequence ID" value="GGF27568.1"/>
    <property type="molecule type" value="Genomic_DNA"/>
</dbReference>
<reference evidence="1" key="2">
    <citation type="submission" date="2020-09" db="EMBL/GenBank/DDBJ databases">
        <authorList>
            <person name="Sun Q."/>
            <person name="Zhou Y."/>
        </authorList>
    </citation>
    <scope>NUCLEOTIDE SEQUENCE</scope>
    <source>
        <strain evidence="1">CGMCC 1.15725</strain>
    </source>
</reference>
<dbReference type="AlphaFoldDB" id="A0A8J2YVF8"/>
<name>A0A8J2YVF8_9PROT</name>
<protein>
    <submittedName>
        <fullName evidence="1">Uncharacterized protein</fullName>
    </submittedName>
</protein>
<evidence type="ECO:0000313" key="1">
    <source>
        <dbReference type="EMBL" id="GGF27568.1"/>
    </source>
</evidence>
<accession>A0A8J2YVF8</accession>
<organism evidence="1 2">
    <name type="scientific">Aliidongia dinghuensis</name>
    <dbReference type="NCBI Taxonomy" id="1867774"/>
    <lineage>
        <taxon>Bacteria</taxon>
        <taxon>Pseudomonadati</taxon>
        <taxon>Pseudomonadota</taxon>
        <taxon>Alphaproteobacteria</taxon>
        <taxon>Rhodospirillales</taxon>
        <taxon>Dongiaceae</taxon>
        <taxon>Aliidongia</taxon>
    </lineage>
</organism>